<comment type="subcellular location">
    <subcellularLocation>
        <location evidence="1">Secreted</location>
    </subcellularLocation>
</comment>
<evidence type="ECO:0000256" key="5">
    <source>
        <dbReference type="ARBA" id="ARBA00022801"/>
    </source>
</evidence>
<keyword evidence="6" id="KW-0119">Carbohydrate metabolism</keyword>
<evidence type="ECO:0000256" key="4">
    <source>
        <dbReference type="ARBA" id="ARBA00022729"/>
    </source>
</evidence>
<dbReference type="InterPro" id="IPR029058">
    <property type="entry name" value="AB_hydrolase_fold"/>
</dbReference>
<feature type="region of interest" description="Disordered" evidence="8">
    <location>
        <begin position="1"/>
        <end position="72"/>
    </location>
</feature>
<evidence type="ECO:0000256" key="3">
    <source>
        <dbReference type="ARBA" id="ARBA00022651"/>
    </source>
</evidence>
<evidence type="ECO:0000313" key="10">
    <source>
        <dbReference type="Proteomes" id="UP000635902"/>
    </source>
</evidence>
<dbReference type="PANTHER" id="PTHR38050:SF2">
    <property type="entry name" value="FERULOYL ESTERASE C-RELATED"/>
    <property type="match status" value="1"/>
</dbReference>
<dbReference type="RefSeq" id="WP_194555829.1">
    <property type="nucleotide sequence ID" value="NZ_JADKMY010000001.1"/>
</dbReference>
<evidence type="ECO:0000256" key="1">
    <source>
        <dbReference type="ARBA" id="ARBA00004613"/>
    </source>
</evidence>
<dbReference type="Pfam" id="PF00756">
    <property type="entry name" value="Esterase"/>
    <property type="match status" value="1"/>
</dbReference>
<keyword evidence="10" id="KW-1185">Reference proteome</keyword>
<protein>
    <recommendedName>
        <fullName evidence="11">Polyhydroxybutyrate depolymerase</fullName>
    </recommendedName>
</protein>
<keyword evidence="5" id="KW-0378">Hydrolase</keyword>
<evidence type="ECO:0000256" key="7">
    <source>
        <dbReference type="ARBA" id="ARBA00023326"/>
    </source>
</evidence>
<dbReference type="SUPFAM" id="SSF53474">
    <property type="entry name" value="alpha/beta-Hydrolases"/>
    <property type="match status" value="1"/>
</dbReference>
<gene>
    <name evidence="9" type="ORF">IRY30_02575</name>
</gene>
<name>A0ABR9ZHW7_9CORY</name>
<dbReference type="EMBL" id="JADKMY010000001">
    <property type="protein sequence ID" value="MBF4552967.1"/>
    <property type="molecule type" value="Genomic_DNA"/>
</dbReference>
<sequence>MTSGYIGARVQTATGWPKTVSVQEASETGETAESTEDAVPRVPESEQPDIMPVARSSNGQAPLQDAPKPGTSGHVWVDTNGERRPAYAQIPQTAAEGKPVPVVLAFHGYQEKPETMAAYSGLGKAWGKDGGDGAIVVYPEGKNKAWEGAPYAETTHGQDVQFVRDLLDRLSATYPVDATRIYAAGMSNGGGFGLKLACEMPEHFAAIASVSGAYYPGTWRNCATKQSDPNTPESITFTKGPALPFLEIHGGLDSTISFNGGTRHGSPYLSAMRLSSLYAARTACFGAPMAVKVSEEVNRTEWKGCAEDAEVMQVDIVNAEHTWPGETKGYSGTGEALNRPATVAGGQGQRTTEVISATSEVLAFFERHRLDVDAG</sequence>
<keyword evidence="2" id="KW-0964">Secreted</keyword>
<comment type="caution">
    <text evidence="9">The sequence shown here is derived from an EMBL/GenBank/DDBJ whole genome shotgun (WGS) entry which is preliminary data.</text>
</comment>
<keyword evidence="4" id="KW-0732">Signal</keyword>
<accession>A0ABR9ZHW7</accession>
<dbReference type="Gene3D" id="3.40.50.1820">
    <property type="entry name" value="alpha/beta hydrolase"/>
    <property type="match status" value="1"/>
</dbReference>
<dbReference type="Proteomes" id="UP000635902">
    <property type="component" value="Unassembled WGS sequence"/>
</dbReference>
<dbReference type="PANTHER" id="PTHR38050">
    <property type="match status" value="1"/>
</dbReference>
<dbReference type="InterPro" id="IPR000801">
    <property type="entry name" value="Esterase-like"/>
</dbReference>
<dbReference type="InterPro" id="IPR043595">
    <property type="entry name" value="FaeB/C/D"/>
</dbReference>
<organism evidence="9 10">
    <name type="scientific">Corynebacterium suicordis DSM 45110</name>
    <dbReference type="NCBI Taxonomy" id="1121369"/>
    <lineage>
        <taxon>Bacteria</taxon>
        <taxon>Bacillati</taxon>
        <taxon>Actinomycetota</taxon>
        <taxon>Actinomycetes</taxon>
        <taxon>Mycobacteriales</taxon>
        <taxon>Corynebacteriaceae</taxon>
        <taxon>Corynebacterium</taxon>
    </lineage>
</organism>
<evidence type="ECO:0008006" key="11">
    <source>
        <dbReference type="Google" id="ProtNLM"/>
    </source>
</evidence>
<keyword evidence="3" id="KW-0858">Xylan degradation</keyword>
<evidence type="ECO:0000313" key="9">
    <source>
        <dbReference type="EMBL" id="MBF4552967.1"/>
    </source>
</evidence>
<reference evidence="9 10" key="1">
    <citation type="submission" date="2020-10" db="EMBL/GenBank/DDBJ databases">
        <title>Novel species in genus Corynebacterium.</title>
        <authorList>
            <person name="Zhang G."/>
        </authorList>
    </citation>
    <scope>NUCLEOTIDE SEQUENCE [LARGE SCALE GENOMIC DNA]</scope>
    <source>
        <strain evidence="9 10">DSM 45110</strain>
    </source>
</reference>
<evidence type="ECO:0000256" key="2">
    <source>
        <dbReference type="ARBA" id="ARBA00022525"/>
    </source>
</evidence>
<evidence type="ECO:0000256" key="6">
    <source>
        <dbReference type="ARBA" id="ARBA00023277"/>
    </source>
</evidence>
<keyword evidence="7" id="KW-0624">Polysaccharide degradation</keyword>
<evidence type="ECO:0000256" key="8">
    <source>
        <dbReference type="SAM" id="MobiDB-lite"/>
    </source>
</evidence>
<proteinExistence type="predicted"/>